<feature type="compositionally biased region" description="Polar residues" evidence="1">
    <location>
        <begin position="121"/>
        <end position="135"/>
    </location>
</feature>
<dbReference type="eggNOG" id="ENOG502S3SU">
    <property type="taxonomic scope" value="Eukaryota"/>
</dbReference>
<evidence type="ECO:0000256" key="1">
    <source>
        <dbReference type="SAM" id="MobiDB-lite"/>
    </source>
</evidence>
<feature type="region of interest" description="Disordered" evidence="1">
    <location>
        <begin position="174"/>
        <end position="193"/>
    </location>
</feature>
<dbReference type="AlphaFoldDB" id="D8UEE6"/>
<feature type="transmembrane region" description="Helical" evidence="2">
    <location>
        <begin position="549"/>
        <end position="566"/>
    </location>
</feature>
<dbReference type="OrthoDB" id="2016548at2759"/>
<feature type="compositionally biased region" description="Low complexity" evidence="1">
    <location>
        <begin position="254"/>
        <end position="269"/>
    </location>
</feature>
<feature type="transmembrane region" description="Helical" evidence="2">
    <location>
        <begin position="578"/>
        <end position="598"/>
    </location>
</feature>
<feature type="region of interest" description="Disordered" evidence="1">
    <location>
        <begin position="340"/>
        <end position="468"/>
    </location>
</feature>
<sequence>MNYLQVLTSPWRLLTPPPRRAPSNWERSCHAFGTNPINTRNTASAVVNRDASAPGRVDRRSTASAGSHRSLFTVDGLPEVTLPPDNPPILTLHLVDPPRSRSQHSHTVRGSNGDNGSSRSATPQQLQRDTTTLSTLRCPPQPAQGGALDPNQLKIPTEMHDPDPDGAAWPVQRGCANGYAGPEPRSGSLHGWGDEFAADTQLRNHQVSDRVPGQPLPALQPLPAPTFPLPFVLGAPERHPQQLPMHLPYSYGTQDPQQQQEQEQQQQPAPQGPPVPTLTSRSTDFLGPMHHLLQLPGAADTFVHKARQYRTSTEPPPPQDAAAASAASAEPLLVMMPQRSDGAKTAPAAAGAPAGDLDVVGPAPWPPGSAASPAQIGPDDVRNPMSFEYDPSLDHPRQHQHLQAKQQQDGSPLLYGEPPQPIHGSRPVGAPTGTAGGGSVRPDGRTLAGDRTVTVQAPGGDRGSDGAEVLTADGPFVVLEMKGPRGTPSTHAAAAAAFLSGASASPAAPDAAVAAAGMSLSLRGRMTSYFSKWRGVGDTLMPADHPVDILWSWLGSFLSILVVAVLNQYLTPHVSMPLMIASFGASAVLLFGVPASKLAQPRNFLGGQVVSAVVGVLVRLAFMRAPGLVWMSAALGMSLALAVMQITRTVHPPGGASALIASSALYIGPWYGFKFVLTVFFGCLAMLVVAMVVNNLSARRRYPTYWWGK</sequence>
<feature type="compositionally biased region" description="Low complexity" evidence="1">
    <location>
        <begin position="109"/>
        <end position="120"/>
    </location>
</feature>
<dbReference type="RefSeq" id="XP_002957067.1">
    <property type="nucleotide sequence ID" value="XM_002957021.1"/>
</dbReference>
<feature type="domain" description="HPP transmembrane region" evidence="3">
    <location>
        <begin position="544"/>
        <end position="703"/>
    </location>
</feature>
<keyword evidence="2" id="KW-0812">Transmembrane</keyword>
<keyword evidence="5" id="KW-1185">Reference proteome</keyword>
<organism evidence="5">
    <name type="scientific">Volvox carteri f. nagariensis</name>
    <dbReference type="NCBI Taxonomy" id="3068"/>
    <lineage>
        <taxon>Eukaryota</taxon>
        <taxon>Viridiplantae</taxon>
        <taxon>Chlorophyta</taxon>
        <taxon>core chlorophytes</taxon>
        <taxon>Chlorophyceae</taxon>
        <taxon>CS clade</taxon>
        <taxon>Chlamydomonadales</taxon>
        <taxon>Volvocaceae</taxon>
        <taxon>Volvox</taxon>
    </lineage>
</organism>
<feature type="region of interest" description="Disordered" evidence="1">
    <location>
        <begin position="47"/>
        <end position="168"/>
    </location>
</feature>
<dbReference type="InParanoid" id="D8UEE6"/>
<dbReference type="Proteomes" id="UP000001058">
    <property type="component" value="Unassembled WGS sequence"/>
</dbReference>
<evidence type="ECO:0000313" key="5">
    <source>
        <dbReference type="Proteomes" id="UP000001058"/>
    </source>
</evidence>
<evidence type="ECO:0000259" key="3">
    <source>
        <dbReference type="Pfam" id="PF04982"/>
    </source>
</evidence>
<feature type="transmembrane region" description="Helical" evidence="2">
    <location>
        <begin position="670"/>
        <end position="693"/>
    </location>
</feature>
<feature type="region of interest" description="Disordered" evidence="1">
    <location>
        <begin position="307"/>
        <end position="327"/>
    </location>
</feature>
<protein>
    <recommendedName>
        <fullName evidence="3">HPP transmembrane region domain-containing protein</fullName>
    </recommendedName>
</protein>
<feature type="transmembrane region" description="Helical" evidence="2">
    <location>
        <begin position="629"/>
        <end position="650"/>
    </location>
</feature>
<dbReference type="InterPro" id="IPR058581">
    <property type="entry name" value="TM_HPP"/>
</dbReference>
<name>D8UEE6_VOLCA</name>
<feature type="compositionally biased region" description="Low complexity" evidence="1">
    <location>
        <begin position="346"/>
        <end position="355"/>
    </location>
</feature>
<feature type="transmembrane region" description="Helical" evidence="2">
    <location>
        <begin position="604"/>
        <end position="622"/>
    </location>
</feature>
<feature type="region of interest" description="Disordered" evidence="1">
    <location>
        <begin position="232"/>
        <end position="284"/>
    </location>
</feature>
<dbReference type="GeneID" id="9622800"/>
<dbReference type="KEGG" id="vcn:VOLCADRAFT_119578"/>
<dbReference type="EMBL" id="GL378389">
    <property type="protein sequence ID" value="EFJ41869.1"/>
    <property type="molecule type" value="Genomic_DNA"/>
</dbReference>
<dbReference type="PANTHER" id="PTHR33741:SF5">
    <property type="entry name" value="TRANSMEMBRANE PROTEIN DDB_G0269096-RELATED"/>
    <property type="match status" value="1"/>
</dbReference>
<keyword evidence="2" id="KW-1133">Transmembrane helix</keyword>
<dbReference type="PANTHER" id="PTHR33741">
    <property type="entry name" value="TRANSMEMBRANE PROTEIN DDB_G0269096-RELATED"/>
    <property type="match status" value="1"/>
</dbReference>
<dbReference type="InterPro" id="IPR007065">
    <property type="entry name" value="HPP"/>
</dbReference>
<accession>D8UEE6</accession>
<dbReference type="Pfam" id="PF04982">
    <property type="entry name" value="TM_HPP"/>
    <property type="match status" value="1"/>
</dbReference>
<reference evidence="4 5" key="1">
    <citation type="journal article" date="2010" name="Science">
        <title>Genomic analysis of organismal complexity in the multicellular green alga Volvox carteri.</title>
        <authorList>
            <person name="Prochnik S.E."/>
            <person name="Umen J."/>
            <person name="Nedelcu A.M."/>
            <person name="Hallmann A."/>
            <person name="Miller S.M."/>
            <person name="Nishii I."/>
            <person name="Ferris P."/>
            <person name="Kuo A."/>
            <person name="Mitros T."/>
            <person name="Fritz-Laylin L.K."/>
            <person name="Hellsten U."/>
            <person name="Chapman J."/>
            <person name="Simakov O."/>
            <person name="Rensing S.A."/>
            <person name="Terry A."/>
            <person name="Pangilinan J."/>
            <person name="Kapitonov V."/>
            <person name="Jurka J."/>
            <person name="Salamov A."/>
            <person name="Shapiro H."/>
            <person name="Schmutz J."/>
            <person name="Grimwood J."/>
            <person name="Lindquist E."/>
            <person name="Lucas S."/>
            <person name="Grigoriev I.V."/>
            <person name="Schmitt R."/>
            <person name="Kirk D."/>
            <person name="Rokhsar D.S."/>
        </authorList>
    </citation>
    <scope>NUCLEOTIDE SEQUENCE [LARGE SCALE GENOMIC DNA]</scope>
    <source>
        <strain evidence="5">f. Nagariensis / Eve</strain>
    </source>
</reference>
<evidence type="ECO:0000256" key="2">
    <source>
        <dbReference type="SAM" id="Phobius"/>
    </source>
</evidence>
<gene>
    <name evidence="4" type="ORF">VOLCADRAFT_119578</name>
</gene>
<keyword evidence="2" id="KW-0472">Membrane</keyword>
<evidence type="ECO:0000313" key="4">
    <source>
        <dbReference type="EMBL" id="EFJ41869.1"/>
    </source>
</evidence>
<proteinExistence type="predicted"/>